<sequence length="309" mass="35355">MLRIKDKRMQYAFIGLFLIFLTLSIASYMKPASFERRVLVESVVEEGVLTHTAHFTNSTIYGSYASLEYYPTKVTDYILGEYKYRIIPKEEGNYTLEGITSYYVTKGKEKIYLLNETTFRYTGNLTNGRFMQDFKVNLTKINGREAEISKALNLPRLSYELTVIARVKRGNGTFTQEMPVVNDAASGLTYIENTEEKKVNNKVKTINENLEFLGMPVSRARILFPVLTLIFGILTPVTWEPRKKKWKAIEGRPTGIGQRVIVEDMKSLKKVSSIVGSPIIHYETDGIDIYGVIDGNVLYEYWELRKSGP</sequence>
<reference evidence="2" key="1">
    <citation type="journal article" date="2020" name="bioRxiv">
        <title>A rank-normalized archaeal taxonomy based on genome phylogeny resolves widespread incomplete and uneven classifications.</title>
        <authorList>
            <person name="Rinke C."/>
            <person name="Chuvochina M."/>
            <person name="Mussig A.J."/>
            <person name="Chaumeil P.-A."/>
            <person name="Waite D.W."/>
            <person name="Whitman W.B."/>
            <person name="Parks D.H."/>
            <person name="Hugenholtz P."/>
        </authorList>
    </citation>
    <scope>NUCLEOTIDE SEQUENCE</scope>
    <source>
        <strain evidence="2">UBA8834</strain>
    </source>
</reference>
<dbReference type="GeneID" id="1442896"/>
<dbReference type="RefSeq" id="WP_010884662.1">
    <property type="nucleotide sequence ID" value="NZ_DUJN01000004.1"/>
</dbReference>
<organism evidence="2 3">
    <name type="scientific">Pyrococcus horikoshii</name>
    <dbReference type="NCBI Taxonomy" id="53953"/>
    <lineage>
        <taxon>Archaea</taxon>
        <taxon>Methanobacteriati</taxon>
        <taxon>Methanobacteriota</taxon>
        <taxon>Thermococci</taxon>
        <taxon>Thermococcales</taxon>
        <taxon>Thermococcaceae</taxon>
        <taxon>Pyrococcus</taxon>
    </lineage>
</organism>
<gene>
    <name evidence="2" type="ORF">HA331_03790</name>
</gene>
<evidence type="ECO:0000313" key="3">
    <source>
        <dbReference type="Proteomes" id="UP000617544"/>
    </source>
</evidence>
<protein>
    <submittedName>
        <fullName evidence="2">DUF5305 domain-containing protein</fullName>
    </submittedName>
</protein>
<keyword evidence="1" id="KW-0472">Membrane</keyword>
<dbReference type="Proteomes" id="UP000617544">
    <property type="component" value="Unassembled WGS sequence"/>
</dbReference>
<dbReference type="EMBL" id="DUJN01000004">
    <property type="protein sequence ID" value="HII60871.1"/>
    <property type="molecule type" value="Genomic_DNA"/>
</dbReference>
<evidence type="ECO:0000313" key="2">
    <source>
        <dbReference type="EMBL" id="HII60871.1"/>
    </source>
</evidence>
<name>A0A832T5P8_PYRHR</name>
<keyword evidence="1" id="KW-0812">Transmembrane</keyword>
<proteinExistence type="predicted"/>
<accession>A0A832T5P8</accession>
<comment type="caution">
    <text evidence="2">The sequence shown here is derived from an EMBL/GenBank/DDBJ whole genome shotgun (WGS) entry which is preliminary data.</text>
</comment>
<dbReference type="AlphaFoldDB" id="A0A832T5P8"/>
<dbReference type="OMA" id="IHYETDG"/>
<evidence type="ECO:0000256" key="1">
    <source>
        <dbReference type="SAM" id="Phobius"/>
    </source>
</evidence>
<feature type="transmembrane region" description="Helical" evidence="1">
    <location>
        <begin position="222"/>
        <end position="239"/>
    </location>
</feature>
<keyword evidence="1" id="KW-1133">Transmembrane helix</keyword>